<evidence type="ECO:0000256" key="1">
    <source>
        <dbReference type="SAM" id="MobiDB-lite"/>
    </source>
</evidence>
<evidence type="ECO:0000313" key="2">
    <source>
        <dbReference type="EMBL" id="PJZ52237.1"/>
    </source>
</evidence>
<gene>
    <name evidence="3" type="ORF">CH376_03845</name>
    <name evidence="2" type="ORF">CH380_16395</name>
</gene>
<evidence type="ECO:0000313" key="5">
    <source>
        <dbReference type="Proteomes" id="UP000232188"/>
    </source>
</evidence>
<accession>A0A2M9YL61</accession>
<keyword evidence="4" id="KW-1185">Reference proteome</keyword>
<dbReference type="EMBL" id="NPDU01000007">
    <property type="protein sequence ID" value="PJZ63177.1"/>
    <property type="molecule type" value="Genomic_DNA"/>
</dbReference>
<name>A0A2M9YL61_9LEPT</name>
<dbReference type="Proteomes" id="UP000232188">
    <property type="component" value="Unassembled WGS sequence"/>
</dbReference>
<reference evidence="4 5" key="1">
    <citation type="submission" date="2017-07" db="EMBL/GenBank/DDBJ databases">
        <title>Leptospira spp. isolated from tropical soils.</title>
        <authorList>
            <person name="Thibeaux R."/>
            <person name="Iraola G."/>
            <person name="Ferres I."/>
            <person name="Bierque E."/>
            <person name="Girault D."/>
            <person name="Soupe-Gilbert M.-E."/>
            <person name="Picardeau M."/>
            <person name="Goarant C."/>
        </authorList>
    </citation>
    <scope>NUCLEOTIDE SEQUENCE [LARGE SCALE GENOMIC DNA]</scope>
    <source>
        <strain evidence="2 5">FH2-B-C1</strain>
        <strain evidence="3 4">FH2-B-D1</strain>
    </source>
</reference>
<evidence type="ECO:0000313" key="4">
    <source>
        <dbReference type="Proteomes" id="UP000232149"/>
    </source>
</evidence>
<protein>
    <submittedName>
        <fullName evidence="2">Uncharacterized protein</fullName>
    </submittedName>
</protein>
<sequence>MRSEFAILSGIFLCEFFGRNSEFKKVPYDIQRRTSSPRQEIIQKNPLSKKDLEKNFFPAE</sequence>
<feature type="region of interest" description="Disordered" evidence="1">
    <location>
        <begin position="35"/>
        <end position="60"/>
    </location>
</feature>
<evidence type="ECO:0000313" key="3">
    <source>
        <dbReference type="EMBL" id="PJZ63177.1"/>
    </source>
</evidence>
<dbReference type="EMBL" id="NPDV01000015">
    <property type="protein sequence ID" value="PJZ52237.1"/>
    <property type="molecule type" value="Genomic_DNA"/>
</dbReference>
<dbReference type="AlphaFoldDB" id="A0A2M9YL61"/>
<dbReference type="Proteomes" id="UP000232149">
    <property type="component" value="Unassembled WGS sequence"/>
</dbReference>
<proteinExistence type="predicted"/>
<organism evidence="2 5">
    <name type="scientific">Leptospira adleri</name>
    <dbReference type="NCBI Taxonomy" id="2023186"/>
    <lineage>
        <taxon>Bacteria</taxon>
        <taxon>Pseudomonadati</taxon>
        <taxon>Spirochaetota</taxon>
        <taxon>Spirochaetia</taxon>
        <taxon>Leptospirales</taxon>
        <taxon>Leptospiraceae</taxon>
        <taxon>Leptospira</taxon>
    </lineage>
</organism>
<comment type="caution">
    <text evidence="2">The sequence shown here is derived from an EMBL/GenBank/DDBJ whole genome shotgun (WGS) entry which is preliminary data.</text>
</comment>